<evidence type="ECO:0000313" key="3">
    <source>
        <dbReference type="Proteomes" id="UP001230051"/>
    </source>
</evidence>
<evidence type="ECO:0000313" key="2">
    <source>
        <dbReference type="EMBL" id="KAK1160253.1"/>
    </source>
</evidence>
<name>A0AAD8CZ04_ACIOX</name>
<dbReference type="EMBL" id="JAGXEW010000020">
    <property type="protein sequence ID" value="KAK1160253.1"/>
    <property type="molecule type" value="Genomic_DNA"/>
</dbReference>
<accession>A0AAD8CZ04</accession>
<reference evidence="2" key="1">
    <citation type="submission" date="2022-02" db="EMBL/GenBank/DDBJ databases">
        <title>Atlantic sturgeon de novo genome assembly.</title>
        <authorList>
            <person name="Stock M."/>
            <person name="Klopp C."/>
            <person name="Guiguen Y."/>
            <person name="Cabau C."/>
            <person name="Parinello H."/>
            <person name="Santidrian Yebra-Pimentel E."/>
            <person name="Kuhl H."/>
            <person name="Dirks R.P."/>
            <person name="Guessner J."/>
            <person name="Wuertz S."/>
            <person name="Du K."/>
            <person name="Schartl M."/>
        </authorList>
    </citation>
    <scope>NUCLEOTIDE SEQUENCE</scope>
    <source>
        <strain evidence="2">STURGEONOMICS-FGT-2020</strain>
        <tissue evidence="2">Whole blood</tissue>
    </source>
</reference>
<sequence>MMTRPTECQRTFFGVGRMIKEVYPDMKRRKSRHIVVTSSLMGLQAPAESEYGRAEPVPPPNEPEARGLPA</sequence>
<protein>
    <submittedName>
        <fullName evidence="2">Retinol dehydrogenase 8-like</fullName>
    </submittedName>
</protein>
<keyword evidence="3" id="KW-1185">Reference proteome</keyword>
<feature type="region of interest" description="Disordered" evidence="1">
    <location>
        <begin position="45"/>
        <end position="70"/>
    </location>
</feature>
<evidence type="ECO:0000256" key="1">
    <source>
        <dbReference type="SAM" id="MobiDB-lite"/>
    </source>
</evidence>
<comment type="caution">
    <text evidence="2">The sequence shown here is derived from an EMBL/GenBank/DDBJ whole genome shotgun (WGS) entry which is preliminary data.</text>
</comment>
<dbReference type="Proteomes" id="UP001230051">
    <property type="component" value="Unassembled WGS sequence"/>
</dbReference>
<dbReference type="AlphaFoldDB" id="A0AAD8CZ04"/>
<gene>
    <name evidence="2" type="ORF">AOXY_G20372</name>
</gene>
<proteinExistence type="predicted"/>
<organism evidence="2 3">
    <name type="scientific">Acipenser oxyrinchus oxyrinchus</name>
    <dbReference type="NCBI Taxonomy" id="40147"/>
    <lineage>
        <taxon>Eukaryota</taxon>
        <taxon>Metazoa</taxon>
        <taxon>Chordata</taxon>
        <taxon>Craniata</taxon>
        <taxon>Vertebrata</taxon>
        <taxon>Euteleostomi</taxon>
        <taxon>Actinopterygii</taxon>
        <taxon>Chondrostei</taxon>
        <taxon>Acipenseriformes</taxon>
        <taxon>Acipenseridae</taxon>
        <taxon>Acipenser</taxon>
    </lineage>
</organism>